<name>A0ABT8ER49_9ACTN</name>
<gene>
    <name evidence="3" type="primary">dprA</name>
    <name evidence="3" type="ORF">QWY29_04610</name>
</gene>
<evidence type="ECO:0000259" key="2">
    <source>
        <dbReference type="Pfam" id="PF02481"/>
    </source>
</evidence>
<reference evidence="3" key="1">
    <citation type="submission" date="2023-06" db="EMBL/GenBank/DDBJ databases">
        <title>Draft genome sequence of Nocardioides sp. SOB72.</title>
        <authorList>
            <person name="Zhang G."/>
        </authorList>
    </citation>
    <scope>NUCLEOTIDE SEQUENCE</scope>
    <source>
        <strain evidence="3">SOB72</strain>
    </source>
</reference>
<dbReference type="RefSeq" id="WP_300959484.1">
    <property type="nucleotide sequence ID" value="NZ_JAUHJR010000001.1"/>
</dbReference>
<evidence type="ECO:0000256" key="1">
    <source>
        <dbReference type="ARBA" id="ARBA00006525"/>
    </source>
</evidence>
<dbReference type="EMBL" id="JAUHJR010000001">
    <property type="protein sequence ID" value="MDN4160624.1"/>
    <property type="molecule type" value="Genomic_DNA"/>
</dbReference>
<comment type="similarity">
    <text evidence="1">Belongs to the DprA/Smf family.</text>
</comment>
<feature type="domain" description="Smf/DprA SLOG" evidence="2">
    <location>
        <begin position="84"/>
        <end position="303"/>
    </location>
</feature>
<dbReference type="NCBIfam" id="TIGR00732">
    <property type="entry name" value="dprA"/>
    <property type="match status" value="1"/>
</dbReference>
<dbReference type="PANTHER" id="PTHR43022">
    <property type="entry name" value="PROTEIN SMF"/>
    <property type="match status" value="1"/>
</dbReference>
<dbReference type="SUPFAM" id="SSF102405">
    <property type="entry name" value="MCP/YpsA-like"/>
    <property type="match status" value="1"/>
</dbReference>
<sequence>MTGRTTGGASDADRLARVALSRLGEPGDPRFAVHTAQMGASAFHDALLHERDPGSGVVTDVATRLASMEPERDLELAARMGIRFVVPGDPEWPRQVDDLSAAGEVQRRGGPPLGLWARGPLRLDRLLGSVAVVGSRSATTYGSDVAATIGAGVAQAGFPVVSGAAFGIDQAAHRGALAVDGPTVAVLACGVDRAYPAAHRSLLEHLAGHGLVVSELPPGSAPTRLRFLARNRLIAALTRGTVVVEAAVRSGALSTANWAGRLNRAVMGVPGPVTSAPSQGVHELLRLGAGTLVTSAEDVLEMVGVSGAHLVEEPRGPERQRDRLSLRHQQVLDAVPVARAAHVDSISRTAGLPISDTGNALIRLREVGLVVADRDGWRLAALAHR</sequence>
<dbReference type="Pfam" id="PF02481">
    <property type="entry name" value="DNA_processg_A"/>
    <property type="match status" value="1"/>
</dbReference>
<dbReference type="PANTHER" id="PTHR43022:SF1">
    <property type="entry name" value="PROTEIN SMF"/>
    <property type="match status" value="1"/>
</dbReference>
<dbReference type="InterPro" id="IPR057666">
    <property type="entry name" value="DrpA_SLOG"/>
</dbReference>
<dbReference type="Gene3D" id="3.40.50.450">
    <property type="match status" value="1"/>
</dbReference>
<comment type="caution">
    <text evidence="3">The sequence shown here is derived from an EMBL/GenBank/DDBJ whole genome shotgun (WGS) entry which is preliminary data.</text>
</comment>
<organism evidence="3 4">
    <name type="scientific">Nocardioides abyssi</name>
    <dbReference type="NCBI Taxonomy" id="3058370"/>
    <lineage>
        <taxon>Bacteria</taxon>
        <taxon>Bacillati</taxon>
        <taxon>Actinomycetota</taxon>
        <taxon>Actinomycetes</taxon>
        <taxon>Propionibacteriales</taxon>
        <taxon>Nocardioidaceae</taxon>
        <taxon>Nocardioides</taxon>
    </lineage>
</organism>
<dbReference type="Proteomes" id="UP001168537">
    <property type="component" value="Unassembled WGS sequence"/>
</dbReference>
<protein>
    <submittedName>
        <fullName evidence="3">DNA-processing protein DprA</fullName>
    </submittedName>
</protein>
<dbReference type="InterPro" id="IPR003488">
    <property type="entry name" value="DprA"/>
</dbReference>
<evidence type="ECO:0000313" key="4">
    <source>
        <dbReference type="Proteomes" id="UP001168537"/>
    </source>
</evidence>
<accession>A0ABT8ER49</accession>
<proteinExistence type="inferred from homology"/>
<keyword evidence="4" id="KW-1185">Reference proteome</keyword>
<evidence type="ECO:0000313" key="3">
    <source>
        <dbReference type="EMBL" id="MDN4160624.1"/>
    </source>
</evidence>